<protein>
    <submittedName>
        <fullName evidence="2">DUF624 domain-containing protein</fullName>
    </submittedName>
</protein>
<dbReference type="Proteomes" id="UP000632659">
    <property type="component" value="Unassembled WGS sequence"/>
</dbReference>
<dbReference type="InterPro" id="IPR006938">
    <property type="entry name" value="DUF624"/>
</dbReference>
<gene>
    <name evidence="2" type="ORF">H8702_02670</name>
</gene>
<keyword evidence="1" id="KW-0472">Membrane</keyword>
<dbReference type="OrthoDB" id="1852280at2"/>
<evidence type="ECO:0000256" key="1">
    <source>
        <dbReference type="SAM" id="Phobius"/>
    </source>
</evidence>
<evidence type="ECO:0000313" key="3">
    <source>
        <dbReference type="Proteomes" id="UP000632659"/>
    </source>
</evidence>
<proteinExistence type="predicted"/>
<feature type="transmembrane region" description="Helical" evidence="1">
    <location>
        <begin position="96"/>
        <end position="118"/>
    </location>
</feature>
<reference evidence="2" key="1">
    <citation type="submission" date="2020-08" db="EMBL/GenBank/DDBJ databases">
        <title>Genome public.</title>
        <authorList>
            <person name="Liu C."/>
            <person name="Sun Q."/>
        </authorList>
    </citation>
    <scope>NUCLEOTIDE SEQUENCE</scope>
    <source>
        <strain evidence="2">NSJ-15</strain>
    </source>
</reference>
<evidence type="ECO:0000313" key="2">
    <source>
        <dbReference type="EMBL" id="MBC8610025.1"/>
    </source>
</evidence>
<organism evidence="2 3">
    <name type="scientific">Massiliimalia timonensis</name>
    <dbReference type="NCBI Taxonomy" id="1987501"/>
    <lineage>
        <taxon>Bacteria</taxon>
        <taxon>Bacillati</taxon>
        <taxon>Bacillota</taxon>
        <taxon>Clostridia</taxon>
        <taxon>Eubacteriales</taxon>
        <taxon>Oscillospiraceae</taxon>
        <taxon>Massiliimalia</taxon>
    </lineage>
</organism>
<keyword evidence="1" id="KW-1133">Transmembrane helix</keyword>
<feature type="transmembrane region" description="Helical" evidence="1">
    <location>
        <begin position="192"/>
        <end position="213"/>
    </location>
</feature>
<dbReference type="RefSeq" id="WP_093988441.1">
    <property type="nucleotide sequence ID" value="NZ_FYDD01000003.1"/>
</dbReference>
<feature type="transmembrane region" description="Helical" evidence="1">
    <location>
        <begin position="166"/>
        <end position="186"/>
    </location>
</feature>
<accession>A0A8J6PGS8</accession>
<dbReference type="AlphaFoldDB" id="A0A8J6PGS8"/>
<comment type="caution">
    <text evidence="2">The sequence shown here is derived from an EMBL/GenBank/DDBJ whole genome shotgun (WGS) entry which is preliminary data.</text>
</comment>
<name>A0A8J6PGS8_9FIRM</name>
<feature type="transmembrane region" description="Helical" evidence="1">
    <location>
        <begin position="124"/>
        <end position="154"/>
    </location>
</feature>
<dbReference type="Pfam" id="PF04854">
    <property type="entry name" value="DUF624"/>
    <property type="match status" value="1"/>
</dbReference>
<keyword evidence="1" id="KW-0812">Transmembrane</keyword>
<sequence length="277" mass="32197">MAGFFGLFDYSKPGKGVDKNGPQKKRFFHFFELYFRKFWKLITLNMLYVLFCIPIVTIGPATAAMTYILKNYTMERPVFLWSDFWEAFKKNWKQGFLMGLIDAVLFIVSIVSCRFYYASVETNSFFYVPLVLVLSLTFVALLASMYMFIMIPILDMKFKPMLKNALLLSVLGIKTNILTALFVAALSILMFLFFPITLLVALVLFFSTVWFIMTFNSFQYVEKYIIDPYYEQIGEKRPDVLNLDDMDEDDFVFEDIGSKEVPVNIKGNSKTKSKTIK</sequence>
<dbReference type="EMBL" id="JACRTL010000001">
    <property type="protein sequence ID" value="MBC8610025.1"/>
    <property type="molecule type" value="Genomic_DNA"/>
</dbReference>
<keyword evidence="3" id="KW-1185">Reference proteome</keyword>
<feature type="transmembrane region" description="Helical" evidence="1">
    <location>
        <begin position="46"/>
        <end position="69"/>
    </location>
</feature>